<dbReference type="PANTHER" id="PTHR36062:SF1">
    <property type="entry name" value="OS01G0687300 PROTEIN"/>
    <property type="match status" value="1"/>
</dbReference>
<feature type="region of interest" description="Disordered" evidence="1">
    <location>
        <begin position="205"/>
        <end position="259"/>
    </location>
</feature>
<dbReference type="OrthoDB" id="649277at2759"/>
<dbReference type="Gramene" id="KZM81363">
    <property type="protein sequence ID" value="KZM81363"/>
    <property type="gene ID" value="DCAR_028976"/>
</dbReference>
<gene>
    <name evidence="2" type="ORF">DCAR_0933290</name>
</gene>
<evidence type="ECO:0000313" key="2">
    <source>
        <dbReference type="EMBL" id="WOH13779.1"/>
    </source>
</evidence>
<sequence length="642" mass="70947">MFNHVDKGKQPMYPYQLVWIPRWPILEEKNQLSNFVGHHAYDPRINQWPSQKNKEISSDISGSVKPCMKINAIDFGILKNDQEMNSRNQRRDRPELFDSTITNFILESQPTSNSEYVSSLLSLAPPGTESSFMGSHIQHQSVSQCPTELVTSHKIFGTSLGFSAPLSEDIRGTSSRVSHQISDLGERNIGCVTIPKAPSFQFRVEENDNHARSIPSSKRKLSDTNILKVGEHEKRNDSSGVLSDNRSRRNNLPPAFHEQQYNNMNNFSSINMFSTRAPEANTMRTHTSADNLGGFTPIYQVNHTFPVMGNTDTNLQKKDGNFRDSKVVTQMQENVPNKCYSVPQPIGHGGQGVEFLVLSSDSEGNNAVNDVRATEVVSKNGAAETHTVDMNIFKEKHVSGLPSSSSKKNVSSYMDSPHPNLATGTPGVRVQSQKHSVPAIPDINIPLPVEPGGASVVHNADPSTSKSRSLDMDYVPEQSSNWLKRLKICEPCNRSVGTKSLSLDETTTNKEANQFVSRGVGGETSNSEPVPVSTGKELMTVDKVTTTPLKDVDSRSNDNADGNDGTNRLLSWIQRWQKPPTATPKNMSEPVVICDPQACKESLEELDNKPLLSIAAMALLGKGYSDVKCQYRNEGTYTVWES</sequence>
<protein>
    <submittedName>
        <fullName evidence="2">Uncharacterized protein</fullName>
    </submittedName>
</protein>
<organism evidence="2 3">
    <name type="scientific">Daucus carota subsp. sativus</name>
    <name type="common">Carrot</name>
    <dbReference type="NCBI Taxonomy" id="79200"/>
    <lineage>
        <taxon>Eukaryota</taxon>
        <taxon>Viridiplantae</taxon>
        <taxon>Streptophyta</taxon>
        <taxon>Embryophyta</taxon>
        <taxon>Tracheophyta</taxon>
        <taxon>Spermatophyta</taxon>
        <taxon>Magnoliopsida</taxon>
        <taxon>eudicotyledons</taxon>
        <taxon>Gunneridae</taxon>
        <taxon>Pentapetalae</taxon>
        <taxon>asterids</taxon>
        <taxon>campanulids</taxon>
        <taxon>Apiales</taxon>
        <taxon>Apiaceae</taxon>
        <taxon>Apioideae</taxon>
        <taxon>Scandiceae</taxon>
        <taxon>Daucinae</taxon>
        <taxon>Daucus</taxon>
        <taxon>Daucus sect. Daucus</taxon>
    </lineage>
</organism>
<accession>A0A175YD32</accession>
<dbReference type="EMBL" id="CP093351">
    <property type="protein sequence ID" value="WOH13779.1"/>
    <property type="molecule type" value="Genomic_DNA"/>
</dbReference>
<feature type="region of interest" description="Disordered" evidence="1">
    <location>
        <begin position="514"/>
        <end position="533"/>
    </location>
</feature>
<dbReference type="PANTHER" id="PTHR36062">
    <property type="entry name" value="OS01G0687300 PROTEIN"/>
    <property type="match status" value="1"/>
</dbReference>
<keyword evidence="3" id="KW-1185">Reference proteome</keyword>
<reference evidence="2" key="1">
    <citation type="journal article" date="2016" name="Nat. Genet.">
        <title>A high-quality carrot genome assembly provides new insights into carotenoid accumulation and asterid genome evolution.</title>
        <authorList>
            <person name="Iorizzo M."/>
            <person name="Ellison S."/>
            <person name="Senalik D."/>
            <person name="Zeng P."/>
            <person name="Satapoomin P."/>
            <person name="Huang J."/>
            <person name="Bowman M."/>
            <person name="Iovene M."/>
            <person name="Sanseverino W."/>
            <person name="Cavagnaro P."/>
            <person name="Yildiz M."/>
            <person name="Macko-Podgorni A."/>
            <person name="Moranska E."/>
            <person name="Grzebelus E."/>
            <person name="Grzebelus D."/>
            <person name="Ashrafi H."/>
            <person name="Zheng Z."/>
            <person name="Cheng S."/>
            <person name="Spooner D."/>
            <person name="Van Deynze A."/>
            <person name="Simon P."/>
        </authorList>
    </citation>
    <scope>NUCLEOTIDE SEQUENCE</scope>
    <source>
        <tissue evidence="2">Leaf</tissue>
    </source>
</reference>
<reference evidence="2" key="2">
    <citation type="submission" date="2022-03" db="EMBL/GenBank/DDBJ databases">
        <title>Draft title - Genomic analysis of global carrot germplasm unveils the trajectory of domestication and the origin of high carotenoid orange carrot.</title>
        <authorList>
            <person name="Iorizzo M."/>
            <person name="Ellison S."/>
            <person name="Senalik D."/>
            <person name="Macko-Podgorni A."/>
            <person name="Grzebelus D."/>
            <person name="Bostan H."/>
            <person name="Rolling W."/>
            <person name="Curaba J."/>
            <person name="Simon P."/>
        </authorList>
    </citation>
    <scope>NUCLEOTIDE SEQUENCE</scope>
    <source>
        <tissue evidence="2">Leaf</tissue>
    </source>
</reference>
<dbReference type="GO" id="GO:0010099">
    <property type="term" value="P:regulation of photomorphogenesis"/>
    <property type="evidence" value="ECO:0007669"/>
    <property type="project" value="InterPro"/>
</dbReference>
<dbReference type="Proteomes" id="UP000077755">
    <property type="component" value="Chromosome 9"/>
</dbReference>
<name>A0A175YD32_DAUCS</name>
<evidence type="ECO:0000256" key="1">
    <source>
        <dbReference type="SAM" id="MobiDB-lite"/>
    </source>
</evidence>
<dbReference type="AlphaFoldDB" id="A0A175YD32"/>
<evidence type="ECO:0000313" key="3">
    <source>
        <dbReference type="Proteomes" id="UP000077755"/>
    </source>
</evidence>
<dbReference type="InterPro" id="IPR037476">
    <property type="entry name" value="PCH1"/>
</dbReference>
<proteinExistence type="predicted"/>
<dbReference type="KEGG" id="dcr:108202531"/>